<evidence type="ECO:0000256" key="4">
    <source>
        <dbReference type="ARBA" id="ARBA00022692"/>
    </source>
</evidence>
<organism evidence="9 10">
    <name type="scientific">Paenibacillus mendelii</name>
    <dbReference type="NCBI Taxonomy" id="206163"/>
    <lineage>
        <taxon>Bacteria</taxon>
        <taxon>Bacillati</taxon>
        <taxon>Bacillota</taxon>
        <taxon>Bacilli</taxon>
        <taxon>Bacillales</taxon>
        <taxon>Paenibacillaceae</taxon>
        <taxon>Paenibacillus</taxon>
    </lineage>
</organism>
<feature type="transmembrane region" description="Helical" evidence="7">
    <location>
        <begin position="74"/>
        <end position="94"/>
    </location>
</feature>
<keyword evidence="4 7" id="KW-0812">Transmembrane</keyword>
<keyword evidence="6 7" id="KW-0472">Membrane</keyword>
<dbReference type="Proteomes" id="UP001589818">
    <property type="component" value="Unassembled WGS sequence"/>
</dbReference>
<reference evidence="9 10" key="1">
    <citation type="submission" date="2024-09" db="EMBL/GenBank/DDBJ databases">
        <authorList>
            <person name="Sun Q."/>
            <person name="Mori K."/>
        </authorList>
    </citation>
    <scope>NUCLEOTIDE SEQUENCE [LARGE SCALE GENOMIC DNA]</scope>
    <source>
        <strain evidence="9 10">CCM 4839</strain>
    </source>
</reference>
<evidence type="ECO:0000313" key="9">
    <source>
        <dbReference type="EMBL" id="MFC0390184.1"/>
    </source>
</evidence>
<evidence type="ECO:0000256" key="6">
    <source>
        <dbReference type="ARBA" id="ARBA00023136"/>
    </source>
</evidence>
<evidence type="ECO:0000256" key="2">
    <source>
        <dbReference type="ARBA" id="ARBA00022448"/>
    </source>
</evidence>
<dbReference type="PANTHER" id="PTHR30043">
    <property type="entry name" value="PHOSPHONATES TRANSPORT SYSTEM PERMEASE PROTEIN"/>
    <property type="match status" value="1"/>
</dbReference>
<gene>
    <name evidence="9" type="ORF">ACFFJ8_02220</name>
</gene>
<name>A0ABV6J2S7_9BACL</name>
<comment type="similarity">
    <text evidence="7">Belongs to the binding-protein-dependent transport system permease family.</text>
</comment>
<keyword evidence="5 7" id="KW-1133">Transmembrane helix</keyword>
<dbReference type="InterPro" id="IPR035906">
    <property type="entry name" value="MetI-like_sf"/>
</dbReference>
<dbReference type="InterPro" id="IPR000515">
    <property type="entry name" value="MetI-like"/>
</dbReference>
<accession>A0ABV6J2S7</accession>
<feature type="domain" description="ABC transmembrane type-1" evidence="8">
    <location>
        <begin position="70"/>
        <end position="253"/>
    </location>
</feature>
<feature type="transmembrane region" description="Helical" evidence="7">
    <location>
        <begin position="125"/>
        <end position="151"/>
    </location>
</feature>
<feature type="transmembrane region" description="Helical" evidence="7">
    <location>
        <begin position="12"/>
        <end position="33"/>
    </location>
</feature>
<evidence type="ECO:0000256" key="3">
    <source>
        <dbReference type="ARBA" id="ARBA00022475"/>
    </source>
</evidence>
<evidence type="ECO:0000313" key="10">
    <source>
        <dbReference type="Proteomes" id="UP001589818"/>
    </source>
</evidence>
<feature type="transmembrane region" description="Helical" evidence="7">
    <location>
        <begin position="233"/>
        <end position="252"/>
    </location>
</feature>
<evidence type="ECO:0000256" key="7">
    <source>
        <dbReference type="RuleBase" id="RU363032"/>
    </source>
</evidence>
<keyword evidence="10" id="KW-1185">Reference proteome</keyword>
<dbReference type="Gene3D" id="1.10.3720.10">
    <property type="entry name" value="MetI-like"/>
    <property type="match status" value="1"/>
</dbReference>
<protein>
    <submittedName>
        <fullName evidence="9">ABC transporter permease subunit</fullName>
    </submittedName>
</protein>
<dbReference type="PROSITE" id="PS50928">
    <property type="entry name" value="ABC_TM1"/>
    <property type="match status" value="1"/>
</dbReference>
<evidence type="ECO:0000256" key="5">
    <source>
        <dbReference type="ARBA" id="ARBA00022989"/>
    </source>
</evidence>
<keyword evidence="3" id="KW-1003">Cell membrane</keyword>
<evidence type="ECO:0000256" key="1">
    <source>
        <dbReference type="ARBA" id="ARBA00004651"/>
    </source>
</evidence>
<dbReference type="EMBL" id="JBHLVF010000006">
    <property type="protein sequence ID" value="MFC0390184.1"/>
    <property type="molecule type" value="Genomic_DNA"/>
</dbReference>
<evidence type="ECO:0000259" key="8">
    <source>
        <dbReference type="PROSITE" id="PS50928"/>
    </source>
</evidence>
<dbReference type="Pfam" id="PF00528">
    <property type="entry name" value="BPD_transp_1"/>
    <property type="match status" value="1"/>
</dbReference>
<feature type="transmembrane region" description="Helical" evidence="7">
    <location>
        <begin position="208"/>
        <end position="227"/>
    </location>
</feature>
<dbReference type="RefSeq" id="WP_204820871.1">
    <property type="nucleotide sequence ID" value="NZ_JANHOF010000003.1"/>
</dbReference>
<comment type="subcellular location">
    <subcellularLocation>
        <location evidence="1 7">Cell membrane</location>
        <topology evidence="1 7">Multi-pass membrane protein</topology>
    </subcellularLocation>
</comment>
<proteinExistence type="inferred from homology"/>
<dbReference type="SUPFAM" id="SSF161098">
    <property type="entry name" value="MetI-like"/>
    <property type="match status" value="1"/>
</dbReference>
<dbReference type="PANTHER" id="PTHR30043:SF1">
    <property type="entry name" value="ABC TRANSPORT SYSTEM PERMEASE PROTEIN P69"/>
    <property type="match status" value="1"/>
</dbReference>
<comment type="caution">
    <text evidence="9">The sequence shown here is derived from an EMBL/GenBank/DDBJ whole genome shotgun (WGS) entry which is preliminary data.</text>
</comment>
<sequence>MQASYFLKKRLSTALFIIILLAITAGAVILTGFDFMAGFASIPKAAEWGITQFYPTAESLDKLPDILDKLLETIMLSIASTTIAGGAAVILAVLGSKTMQVHVIFSVICRGIASVFRNIDVSAWSLILLFSFGQHVLTGFFALFFVSFGFLTRAFTETIDEVSSHAVEALKAAGAGYFTIVFRSVIPSAIPRKLSWVLFMMETNIRSATLVGILTGTGIGFSFDLYYKSFNYHAASLVVICIVATILAIEFVSNTIRRMIL</sequence>
<keyword evidence="2 7" id="KW-0813">Transport</keyword>